<feature type="compositionally biased region" description="Basic and acidic residues" evidence="1">
    <location>
        <begin position="180"/>
        <end position="193"/>
    </location>
</feature>
<gene>
    <name evidence="2" type="ORF">STAS_01338</name>
</gene>
<evidence type="ECO:0000313" key="2">
    <source>
        <dbReference type="EMBL" id="GER25738.1"/>
    </source>
</evidence>
<sequence length="272" mass="29785">LPSKRPLPPHDYSNVIFILDYLNPGSGDSRLHIVTALDWDQLIIVTVKYSHITLELTVDLVQIALDFSGSAANYVVKRVPSGIAVVLAYDEADGPANVLVPASYRRAECYGWPHAPWGYSPHHVLCRLFPFWCGKIWLPKFGLDEERLLERRACGPRGTRGAIAIGPPRNRNLLLPADSLPEHLDDGGIDRESGRRRRAGPTAGHPGGRPGKFRDERGTGVECVGDLLELEFCARETNDSRLAALGDEDFGAASRDSLPRRRAVAGLPLGLG</sequence>
<evidence type="ECO:0000256" key="1">
    <source>
        <dbReference type="SAM" id="MobiDB-lite"/>
    </source>
</evidence>
<dbReference type="AlphaFoldDB" id="A0A5A7NZP5"/>
<comment type="caution">
    <text evidence="2">The sequence shown here is derived from an EMBL/GenBank/DDBJ whole genome shotgun (WGS) entry which is preliminary data.</text>
</comment>
<dbReference type="EMBL" id="BKCP01000447">
    <property type="protein sequence ID" value="GER25738.1"/>
    <property type="molecule type" value="Genomic_DNA"/>
</dbReference>
<proteinExistence type="predicted"/>
<feature type="region of interest" description="Disordered" evidence="1">
    <location>
        <begin position="176"/>
        <end position="217"/>
    </location>
</feature>
<keyword evidence="2" id="KW-0670">Pyruvate</keyword>
<protein>
    <submittedName>
        <fullName evidence="2">2-aminoethylphosphonate--pyruvate transaminase</fullName>
    </submittedName>
</protein>
<keyword evidence="3" id="KW-1185">Reference proteome</keyword>
<organism evidence="2 3">
    <name type="scientific">Striga asiatica</name>
    <name type="common">Asiatic witchweed</name>
    <name type="synonym">Buchnera asiatica</name>
    <dbReference type="NCBI Taxonomy" id="4170"/>
    <lineage>
        <taxon>Eukaryota</taxon>
        <taxon>Viridiplantae</taxon>
        <taxon>Streptophyta</taxon>
        <taxon>Embryophyta</taxon>
        <taxon>Tracheophyta</taxon>
        <taxon>Spermatophyta</taxon>
        <taxon>Magnoliopsida</taxon>
        <taxon>eudicotyledons</taxon>
        <taxon>Gunneridae</taxon>
        <taxon>Pentapetalae</taxon>
        <taxon>asterids</taxon>
        <taxon>lamiids</taxon>
        <taxon>Lamiales</taxon>
        <taxon>Orobanchaceae</taxon>
        <taxon>Buchnereae</taxon>
        <taxon>Striga</taxon>
    </lineage>
</organism>
<dbReference type="Proteomes" id="UP000325081">
    <property type="component" value="Unassembled WGS sequence"/>
</dbReference>
<name>A0A5A7NZP5_STRAF</name>
<evidence type="ECO:0000313" key="3">
    <source>
        <dbReference type="Proteomes" id="UP000325081"/>
    </source>
</evidence>
<feature type="non-terminal residue" evidence="2">
    <location>
        <position position="1"/>
    </location>
</feature>
<accession>A0A5A7NZP5</accession>
<reference evidence="3" key="1">
    <citation type="journal article" date="2019" name="Curr. Biol.">
        <title>Genome Sequence of Striga asiatica Provides Insight into the Evolution of Plant Parasitism.</title>
        <authorList>
            <person name="Yoshida S."/>
            <person name="Kim S."/>
            <person name="Wafula E.K."/>
            <person name="Tanskanen J."/>
            <person name="Kim Y.M."/>
            <person name="Honaas L."/>
            <person name="Yang Z."/>
            <person name="Spallek T."/>
            <person name="Conn C.E."/>
            <person name="Ichihashi Y."/>
            <person name="Cheong K."/>
            <person name="Cui S."/>
            <person name="Der J.P."/>
            <person name="Gundlach H."/>
            <person name="Jiao Y."/>
            <person name="Hori C."/>
            <person name="Ishida J.K."/>
            <person name="Kasahara H."/>
            <person name="Kiba T."/>
            <person name="Kim M.S."/>
            <person name="Koo N."/>
            <person name="Laohavisit A."/>
            <person name="Lee Y.H."/>
            <person name="Lumba S."/>
            <person name="McCourt P."/>
            <person name="Mortimer J.C."/>
            <person name="Mutuku J.M."/>
            <person name="Nomura T."/>
            <person name="Sasaki-Sekimoto Y."/>
            <person name="Seto Y."/>
            <person name="Wang Y."/>
            <person name="Wakatake T."/>
            <person name="Sakakibara H."/>
            <person name="Demura T."/>
            <person name="Yamaguchi S."/>
            <person name="Yoneyama K."/>
            <person name="Manabe R.I."/>
            <person name="Nelson D.C."/>
            <person name="Schulman A.H."/>
            <person name="Timko M.P."/>
            <person name="dePamphilis C.W."/>
            <person name="Choi D."/>
            <person name="Shirasu K."/>
        </authorList>
    </citation>
    <scope>NUCLEOTIDE SEQUENCE [LARGE SCALE GENOMIC DNA]</scope>
    <source>
        <strain evidence="3">cv. UVA1</strain>
    </source>
</reference>